<accession>A0ABX1GHU0</accession>
<name>A0ABX1GHU0_9GAMM</name>
<dbReference type="Proteomes" id="UP000765845">
    <property type="component" value="Unassembled WGS sequence"/>
</dbReference>
<comment type="caution">
    <text evidence="1">The sequence shown here is derived from an EMBL/GenBank/DDBJ whole genome shotgun (WGS) entry which is preliminary data.</text>
</comment>
<proteinExistence type="predicted"/>
<gene>
    <name evidence="1" type="ORF">HCU74_13705</name>
</gene>
<dbReference type="Pfam" id="PF08888">
    <property type="entry name" value="HopJ"/>
    <property type="match status" value="1"/>
</dbReference>
<dbReference type="Gene3D" id="3.20.160.10">
    <property type="entry name" value="vpa0580 domain like"/>
    <property type="match status" value="1"/>
</dbReference>
<evidence type="ECO:0000313" key="1">
    <source>
        <dbReference type="EMBL" id="NKI18466.1"/>
    </source>
</evidence>
<dbReference type="InterPro" id="IPR014984">
    <property type="entry name" value="HopJ"/>
</dbReference>
<evidence type="ECO:0000313" key="2">
    <source>
        <dbReference type="Proteomes" id="UP000765845"/>
    </source>
</evidence>
<dbReference type="InterPro" id="IPR038604">
    <property type="entry name" value="HopJ_sf"/>
</dbReference>
<keyword evidence="2" id="KW-1185">Reference proteome</keyword>
<dbReference type="RefSeq" id="WP_168451002.1">
    <property type="nucleotide sequence ID" value="NZ_JAAWWK010000005.1"/>
</dbReference>
<sequence>MSHDTLIAKLNNGPVDFAEVIGHIDQYYDFSPTRFRNGEQVNEAGSNNGSCKIFAFAQLHQLSPQATLNAFGDFYTVEVLQQPEADNHGNIRNFIRSGWAGVHFDGEALTPKTS</sequence>
<organism evidence="1 2">
    <name type="scientific">Spongiibacter thalassae</name>
    <dbReference type="NCBI Taxonomy" id="2721624"/>
    <lineage>
        <taxon>Bacteria</taxon>
        <taxon>Pseudomonadati</taxon>
        <taxon>Pseudomonadota</taxon>
        <taxon>Gammaproteobacteria</taxon>
        <taxon>Cellvibrionales</taxon>
        <taxon>Spongiibacteraceae</taxon>
        <taxon>Spongiibacter</taxon>
    </lineage>
</organism>
<protein>
    <submittedName>
        <fullName evidence="1">HopJ type III effector protein</fullName>
    </submittedName>
</protein>
<dbReference type="EMBL" id="JAAWWK010000005">
    <property type="protein sequence ID" value="NKI18466.1"/>
    <property type="molecule type" value="Genomic_DNA"/>
</dbReference>
<reference evidence="1 2" key="1">
    <citation type="submission" date="2020-04" db="EMBL/GenBank/DDBJ databases">
        <authorList>
            <person name="Yoon J."/>
        </authorList>
    </citation>
    <scope>NUCLEOTIDE SEQUENCE [LARGE SCALE GENOMIC DNA]</scope>
    <source>
        <strain evidence="1 2">KMU-166</strain>
    </source>
</reference>